<name>A0AA42CR62_9HYPH</name>
<dbReference type="InterPro" id="IPR004843">
    <property type="entry name" value="Calcineurin-like_PHP"/>
</dbReference>
<dbReference type="InterPro" id="IPR050884">
    <property type="entry name" value="CNP_phosphodiesterase-III"/>
</dbReference>
<dbReference type="GO" id="GO:0016787">
    <property type="term" value="F:hydrolase activity"/>
    <property type="evidence" value="ECO:0007669"/>
    <property type="project" value="UniProtKB-KW"/>
</dbReference>
<dbReference type="AlphaFoldDB" id="A0AA42CR62"/>
<organism evidence="7 8">
    <name type="scientific">Lichenifustis flavocetrariae</name>
    <dbReference type="NCBI Taxonomy" id="2949735"/>
    <lineage>
        <taxon>Bacteria</taxon>
        <taxon>Pseudomonadati</taxon>
        <taxon>Pseudomonadota</taxon>
        <taxon>Alphaproteobacteria</taxon>
        <taxon>Hyphomicrobiales</taxon>
        <taxon>Lichenihabitantaceae</taxon>
        <taxon>Lichenifustis</taxon>
    </lineage>
</organism>
<dbReference type="Gene3D" id="3.60.21.10">
    <property type="match status" value="1"/>
</dbReference>
<sequence length="306" mass="33056">MRTIAHLSDLHFGRVDPAIPPALLRAVSAAMPHLVVMSGDFTQRARVREFEEAARFVEALPVPVLSVPGNHDVPLYDVMRRWLSPLGRYRRYIASDLAPFYGDAEIAVLGVNTARSLTFKSGRINRRQIGAAVARLALCGPDVMRIVVTHHPFDATDGDPADEARLAVLGRADMAMAGLLRVGVDIILSGHLHASGIGQTTMRYPLPAHAALLIQAGTATSTRRRGEENSFNVVRIAEREVAIERMVWRPDRGDFTSAGTDRFLKAEVDWVHFGPPAGPAPEGGRDLGSGATPLVTAPTAANTKTP</sequence>
<proteinExistence type="inferred from homology"/>
<dbReference type="GO" id="GO:0046872">
    <property type="term" value="F:metal ion binding"/>
    <property type="evidence" value="ECO:0007669"/>
    <property type="project" value="UniProtKB-KW"/>
</dbReference>
<evidence type="ECO:0000256" key="1">
    <source>
        <dbReference type="ARBA" id="ARBA00022723"/>
    </source>
</evidence>
<reference evidence="7" key="1">
    <citation type="submission" date="2022-05" db="EMBL/GenBank/DDBJ databases">
        <authorList>
            <person name="Pankratov T."/>
        </authorList>
    </citation>
    <scope>NUCLEOTIDE SEQUENCE</scope>
    <source>
        <strain evidence="7">BP6-180914</strain>
    </source>
</reference>
<comment type="similarity">
    <text evidence="4">Belongs to the cyclic nucleotide phosphodiesterase class-III family.</text>
</comment>
<evidence type="ECO:0000256" key="5">
    <source>
        <dbReference type="SAM" id="MobiDB-lite"/>
    </source>
</evidence>
<accession>A0AA42CR62</accession>
<keyword evidence="2" id="KW-0378">Hydrolase</keyword>
<dbReference type="SUPFAM" id="SSF56300">
    <property type="entry name" value="Metallo-dependent phosphatases"/>
    <property type="match status" value="1"/>
</dbReference>
<feature type="domain" description="Calcineurin-like phosphoesterase" evidence="6">
    <location>
        <begin position="3"/>
        <end position="194"/>
    </location>
</feature>
<dbReference type="EMBL" id="JAMOIM010000041">
    <property type="protein sequence ID" value="MCW6512152.1"/>
    <property type="molecule type" value="Genomic_DNA"/>
</dbReference>
<dbReference type="PANTHER" id="PTHR42988:SF2">
    <property type="entry name" value="CYCLIC NUCLEOTIDE PHOSPHODIESTERASE CBUA0032-RELATED"/>
    <property type="match status" value="1"/>
</dbReference>
<keyword evidence="1" id="KW-0479">Metal-binding</keyword>
<evidence type="ECO:0000256" key="3">
    <source>
        <dbReference type="ARBA" id="ARBA00023004"/>
    </source>
</evidence>
<evidence type="ECO:0000256" key="4">
    <source>
        <dbReference type="ARBA" id="ARBA00025742"/>
    </source>
</evidence>
<protein>
    <submittedName>
        <fullName evidence="7">Metallophosphoesterase</fullName>
    </submittedName>
</protein>
<evidence type="ECO:0000313" key="8">
    <source>
        <dbReference type="Proteomes" id="UP001165667"/>
    </source>
</evidence>
<evidence type="ECO:0000259" key="6">
    <source>
        <dbReference type="Pfam" id="PF00149"/>
    </source>
</evidence>
<comment type="caution">
    <text evidence="7">The sequence shown here is derived from an EMBL/GenBank/DDBJ whole genome shotgun (WGS) entry which is preliminary data.</text>
</comment>
<dbReference type="PANTHER" id="PTHR42988">
    <property type="entry name" value="PHOSPHOHYDROLASE"/>
    <property type="match status" value="1"/>
</dbReference>
<dbReference type="RefSeq" id="WP_282588524.1">
    <property type="nucleotide sequence ID" value="NZ_JAMOIM010000041.1"/>
</dbReference>
<keyword evidence="3" id="KW-0408">Iron</keyword>
<evidence type="ECO:0000256" key="2">
    <source>
        <dbReference type="ARBA" id="ARBA00022801"/>
    </source>
</evidence>
<dbReference type="Pfam" id="PF00149">
    <property type="entry name" value="Metallophos"/>
    <property type="match status" value="1"/>
</dbReference>
<gene>
    <name evidence="7" type="ORF">M8523_29915</name>
</gene>
<evidence type="ECO:0000313" key="7">
    <source>
        <dbReference type="EMBL" id="MCW6512152.1"/>
    </source>
</evidence>
<dbReference type="Proteomes" id="UP001165667">
    <property type="component" value="Unassembled WGS sequence"/>
</dbReference>
<dbReference type="InterPro" id="IPR029052">
    <property type="entry name" value="Metallo-depent_PP-like"/>
</dbReference>
<keyword evidence="8" id="KW-1185">Reference proteome</keyword>
<feature type="region of interest" description="Disordered" evidence="5">
    <location>
        <begin position="275"/>
        <end position="306"/>
    </location>
</feature>